<feature type="repeat" description="PPR" evidence="5">
    <location>
        <begin position="67"/>
        <end position="101"/>
    </location>
</feature>
<accession>A0A4S4LPB0</accession>
<dbReference type="Gene3D" id="1.25.40.10">
    <property type="entry name" value="Tetratricopeptide repeat domain"/>
    <property type="match status" value="2"/>
</dbReference>
<dbReference type="InterPro" id="IPR002885">
    <property type="entry name" value="PPR_rpt"/>
</dbReference>
<name>A0A4S4LPB0_9AGAM</name>
<evidence type="ECO:0000256" key="1">
    <source>
        <dbReference type="ARBA" id="ARBA00006192"/>
    </source>
</evidence>
<comment type="similarity">
    <text evidence="1">Belongs to the CCM1 family.</text>
</comment>
<dbReference type="Pfam" id="PF13041">
    <property type="entry name" value="PPR_2"/>
    <property type="match status" value="1"/>
</dbReference>
<evidence type="ECO:0000256" key="4">
    <source>
        <dbReference type="ARBA" id="ARBA00044511"/>
    </source>
</evidence>
<dbReference type="NCBIfam" id="TIGR00756">
    <property type="entry name" value="PPR"/>
    <property type="match status" value="1"/>
</dbReference>
<dbReference type="InterPro" id="IPR011990">
    <property type="entry name" value="TPR-like_helical_dom_sf"/>
</dbReference>
<dbReference type="PROSITE" id="PS51375">
    <property type="entry name" value="PPR"/>
    <property type="match status" value="1"/>
</dbReference>
<evidence type="ECO:0000313" key="8">
    <source>
        <dbReference type="Proteomes" id="UP000308199"/>
    </source>
</evidence>
<proteinExistence type="inferred from homology"/>
<comment type="caution">
    <text evidence="7">The sequence shown here is derived from an EMBL/GenBank/DDBJ whole genome shotgun (WGS) entry which is preliminary data.</text>
</comment>
<dbReference type="PANTHER" id="PTHR47447">
    <property type="entry name" value="OS03G0856100 PROTEIN"/>
    <property type="match status" value="1"/>
</dbReference>
<evidence type="ECO:0000256" key="3">
    <source>
        <dbReference type="ARBA" id="ARBA00044493"/>
    </source>
</evidence>
<reference evidence="7 8" key="1">
    <citation type="submission" date="2019-02" db="EMBL/GenBank/DDBJ databases">
        <title>Genome sequencing of the rare red list fungi Phellinidium pouzarii.</title>
        <authorList>
            <person name="Buettner E."/>
            <person name="Kellner H."/>
        </authorList>
    </citation>
    <scope>NUCLEOTIDE SEQUENCE [LARGE SCALE GENOMIC DNA]</scope>
    <source>
        <strain evidence="7 8">DSM 108285</strain>
    </source>
</reference>
<dbReference type="Proteomes" id="UP000308199">
    <property type="component" value="Unassembled WGS sequence"/>
</dbReference>
<evidence type="ECO:0000256" key="5">
    <source>
        <dbReference type="PROSITE-ProRule" id="PRU00708"/>
    </source>
</evidence>
<protein>
    <recommendedName>
        <fullName evidence="9">Pentacotripeptide-repeat region of PRORP domain-containing protein</fullName>
    </recommendedName>
</protein>
<dbReference type="EMBL" id="SGPK01000006">
    <property type="protein sequence ID" value="THH11940.1"/>
    <property type="molecule type" value="Genomic_DNA"/>
</dbReference>
<dbReference type="OrthoDB" id="185373at2759"/>
<evidence type="ECO:0000256" key="6">
    <source>
        <dbReference type="SAM" id="MobiDB-lite"/>
    </source>
</evidence>
<gene>
    <name evidence="7" type="ORF">EW145_g311</name>
</gene>
<sequence>MRKPIPIHQSTSTSLKPKHKHKYLRPTSNQGNVRPATLSLRVKELAKQGKLEDAISLVARSPRKNNSSIVWNTLLTSLMNAGSRSRAYSVYIDMKRRQYKPTLATYVVMLRGMVGFENWSEHAEQLERCHNLYESYQEYMKAKENGADERSSESAHAPTVFYFHILGKAGFYQKLFDVFFAMDNEGPMAPNKYVYTSLLAALNHRDTTEKLGNLTAKEQNASDAKLIWRKAEKDAQAGLIEIDSAMILHILRLLANGRAADQQFGMDIVRDYIGLAPPGEDPPPPKVNLEARTFQAILELCNKANKPRVCTYFFKLLTDLRSSSSSQTHTLEIDTLHVEQVLVALNTLAAVGSLGESARAVELLHMLQRNAALQNIEGARTKRLSLGPSPSTYALALTVCWRCTDWVRACEIFELVTNLPADIFGDEGRVATNRSSMPAPTKWLNTQALANLARIALETKDNATMRQCLRMVALKPPSGHGYGEPHLAFYRVILASCIMQMYWMVLKSLSVYDRYMFRELKRRSTMVIKTRVTLERPSLEDAAPGSASHMAKLSEAVDFEMAMRF</sequence>
<evidence type="ECO:0008006" key="9">
    <source>
        <dbReference type="Google" id="ProtNLM"/>
    </source>
</evidence>
<keyword evidence="2" id="KW-0677">Repeat</keyword>
<dbReference type="AlphaFoldDB" id="A0A4S4LPB0"/>
<evidence type="ECO:0000313" key="7">
    <source>
        <dbReference type="EMBL" id="THH11940.1"/>
    </source>
</evidence>
<keyword evidence="8" id="KW-1185">Reference proteome</keyword>
<evidence type="ECO:0000256" key="2">
    <source>
        <dbReference type="ARBA" id="ARBA00022737"/>
    </source>
</evidence>
<comment type="function">
    <text evidence="3">Regulates mitochondrial small subunit maturation by controlling 15S rRNA 5'-end processing. Localizes to the 5' precursor of the 15S rRNA in a position that is subsequently occupied by mS47 in the mature yeast mtSSU. Uses structure and sequence-specific RNA recognition, binding to a single-stranded region of the precursor and specifically recognizing bases -6 to -1. The exchange of Ccm1 for mS47 is coupled to the irreversible removal of precursor rRNA that is accompanied by conformational changes of the mitoribosomal proteins uS5m and mS26. These conformational changes signal completion of 5'-end rRNA processing through protection of the mature 5'-end of the 15S rRNA and stabilization of mS47. The removal of the 5' precursor together with the dissociation of Ccm1 may be catalyzed by the 5'-3' exoribonuclease Pet127. Involved in the specific removal of group I introns in mitochondrial encoded transcripts.</text>
</comment>
<organism evidence="7 8">
    <name type="scientific">Phellinidium pouzarii</name>
    <dbReference type="NCBI Taxonomy" id="167371"/>
    <lineage>
        <taxon>Eukaryota</taxon>
        <taxon>Fungi</taxon>
        <taxon>Dikarya</taxon>
        <taxon>Basidiomycota</taxon>
        <taxon>Agaricomycotina</taxon>
        <taxon>Agaricomycetes</taxon>
        <taxon>Hymenochaetales</taxon>
        <taxon>Hymenochaetaceae</taxon>
        <taxon>Phellinidium</taxon>
    </lineage>
</organism>
<comment type="subunit">
    <text evidence="4">Binds to mitochondrial small subunit 15S rRNA.</text>
</comment>
<dbReference type="PANTHER" id="PTHR47447:SF23">
    <property type="entry name" value="PENTACOTRIPEPTIDE-REPEAT REGION OF PRORP DOMAIN-CONTAINING PROTEIN"/>
    <property type="match status" value="1"/>
</dbReference>
<feature type="region of interest" description="Disordered" evidence="6">
    <location>
        <begin position="1"/>
        <end position="32"/>
    </location>
</feature>